<keyword evidence="3 12" id="KW-0820">tRNA-binding</keyword>
<comment type="function">
    <text evidence="12">Catalyzes the attachment of alanine to tRNA(Ala) in a two-step reaction: alanine is first activated by ATP to form Ala-AMP and then transferred to the acceptor end of tRNA(Ala). Also edits incorrectly charged Ser-tRNA(Ala) and Gly-tRNA(Ala) via its editing domain.</text>
</comment>
<dbReference type="Pfam" id="PF01411">
    <property type="entry name" value="tRNA-synt_2c"/>
    <property type="match status" value="1"/>
</dbReference>
<name>A0A843AKA5_METAZ</name>
<dbReference type="InterPro" id="IPR018162">
    <property type="entry name" value="Ala-tRNA-ligase_IIc_anticod-bd"/>
</dbReference>
<proteinExistence type="inferred from homology"/>
<evidence type="ECO:0000259" key="15">
    <source>
        <dbReference type="PROSITE" id="PS50860"/>
    </source>
</evidence>
<dbReference type="Pfam" id="PF02272">
    <property type="entry name" value="DHHA1"/>
    <property type="match status" value="1"/>
</dbReference>
<dbReference type="GO" id="GO:0005737">
    <property type="term" value="C:cytoplasm"/>
    <property type="evidence" value="ECO:0007669"/>
    <property type="project" value="UniProtKB-SubCell"/>
</dbReference>
<evidence type="ECO:0000256" key="3">
    <source>
        <dbReference type="ARBA" id="ARBA00022555"/>
    </source>
</evidence>
<dbReference type="NCBIfam" id="TIGR03683">
    <property type="entry name" value="A-tRNA_syn_arch"/>
    <property type="match status" value="1"/>
</dbReference>
<evidence type="ECO:0000256" key="2">
    <source>
        <dbReference type="ARBA" id="ARBA00022490"/>
    </source>
</evidence>
<dbReference type="InterPro" id="IPR003156">
    <property type="entry name" value="DHHA1_dom"/>
</dbReference>
<feature type="coiled-coil region" evidence="13">
    <location>
        <begin position="816"/>
        <end position="848"/>
    </location>
</feature>
<dbReference type="EMBL" id="JADIIN010000010">
    <property type="protein sequence ID" value="MBF4467968.1"/>
    <property type="molecule type" value="Genomic_DNA"/>
</dbReference>
<dbReference type="CDD" id="cd00673">
    <property type="entry name" value="AlaRS_core"/>
    <property type="match status" value="1"/>
</dbReference>
<feature type="binding site" evidence="12">
    <location>
        <position position="743"/>
    </location>
    <ligand>
        <name>Zn(2+)</name>
        <dbReference type="ChEBI" id="CHEBI:29105"/>
    </ligand>
</feature>
<dbReference type="PRINTS" id="PR00980">
    <property type="entry name" value="TRNASYNTHALA"/>
</dbReference>
<keyword evidence="8 12" id="KW-0067">ATP-binding</keyword>
<feature type="domain" description="Alanyl-transfer RNA synthetases family profile" evidence="15">
    <location>
        <begin position="51"/>
        <end position="786"/>
    </location>
</feature>
<dbReference type="GO" id="GO:0008270">
    <property type="term" value="F:zinc ion binding"/>
    <property type="evidence" value="ECO:0007669"/>
    <property type="project" value="UniProtKB-UniRule"/>
</dbReference>
<dbReference type="Gene3D" id="2.40.30.130">
    <property type="match status" value="1"/>
</dbReference>
<dbReference type="InterPro" id="IPR012947">
    <property type="entry name" value="tRNA_SAD"/>
</dbReference>
<keyword evidence="13" id="KW-0175">Coiled coil</keyword>
<dbReference type="SUPFAM" id="SSF55186">
    <property type="entry name" value="ThrRS/AlaRS common domain"/>
    <property type="match status" value="1"/>
</dbReference>
<evidence type="ECO:0000256" key="14">
    <source>
        <dbReference type="SAM" id="MobiDB-lite"/>
    </source>
</evidence>
<dbReference type="RefSeq" id="WP_278521657.1">
    <property type="nucleotide sequence ID" value="NZ_JADIIN010000010.1"/>
</dbReference>
<keyword evidence="4 12" id="KW-0436">Ligase</keyword>
<evidence type="ECO:0000256" key="6">
    <source>
        <dbReference type="ARBA" id="ARBA00022741"/>
    </source>
</evidence>
<dbReference type="Proteomes" id="UP000658733">
    <property type="component" value="Unassembled WGS sequence"/>
</dbReference>
<comment type="subcellular location">
    <subcellularLocation>
        <location evidence="12">Cytoplasm</location>
    </subcellularLocation>
</comment>
<dbReference type="InterPro" id="IPR050058">
    <property type="entry name" value="Ala-tRNA_ligase"/>
</dbReference>
<dbReference type="InterPro" id="IPR022429">
    <property type="entry name" value="Ala-tRNA_lgiase_arc"/>
</dbReference>
<evidence type="ECO:0000256" key="12">
    <source>
        <dbReference type="HAMAP-Rule" id="MF_00036"/>
    </source>
</evidence>
<dbReference type="Gene3D" id="3.30.980.10">
    <property type="entry name" value="Threonyl-trna Synthetase, Chain A, domain 2"/>
    <property type="match status" value="1"/>
</dbReference>
<dbReference type="GO" id="GO:0002161">
    <property type="term" value="F:aminoacyl-tRNA deacylase activity"/>
    <property type="evidence" value="ECO:0007669"/>
    <property type="project" value="UniProtKB-ARBA"/>
</dbReference>
<dbReference type="GO" id="GO:0005524">
    <property type="term" value="F:ATP binding"/>
    <property type="evidence" value="ECO:0007669"/>
    <property type="project" value="UniProtKB-UniRule"/>
</dbReference>
<dbReference type="FunFam" id="3.10.310.40:FF:000001">
    <property type="entry name" value="Alanine--tRNA ligase"/>
    <property type="match status" value="1"/>
</dbReference>
<keyword evidence="9 12" id="KW-0694">RNA-binding</keyword>
<dbReference type="Gene3D" id="3.30.930.10">
    <property type="entry name" value="Bira Bifunctional Protein, Domain 2"/>
    <property type="match status" value="1"/>
</dbReference>
<evidence type="ECO:0000256" key="9">
    <source>
        <dbReference type="ARBA" id="ARBA00022884"/>
    </source>
</evidence>
<evidence type="ECO:0000256" key="8">
    <source>
        <dbReference type="ARBA" id="ARBA00022840"/>
    </source>
</evidence>
<evidence type="ECO:0000256" key="10">
    <source>
        <dbReference type="ARBA" id="ARBA00022917"/>
    </source>
</evidence>
<dbReference type="Gene3D" id="3.10.310.40">
    <property type="match status" value="1"/>
</dbReference>
<keyword evidence="5 12" id="KW-0479">Metal-binding</keyword>
<comment type="domain">
    <text evidence="12">Consists of three domains; the N-terminal catalytic domain, the editing domain and the C-terminal C-Ala domain. The editing domain removes incorrectly charged amino acids, while the C-Ala domain, along with tRNA(Ala), serves as a bridge to cooperatively bring together the editing and aminoacylation centers thus stimulating deacylation of misacylated tRNAs.</text>
</comment>
<keyword evidence="6 12" id="KW-0547">Nucleotide-binding</keyword>
<dbReference type="SUPFAM" id="SSF55681">
    <property type="entry name" value="Class II aaRS and biotin synthetases"/>
    <property type="match status" value="1"/>
</dbReference>
<feature type="compositionally biased region" description="Basic and acidic residues" evidence="14">
    <location>
        <begin position="541"/>
        <end position="550"/>
    </location>
</feature>
<feature type="binding site" evidence="12">
    <location>
        <position position="643"/>
    </location>
    <ligand>
        <name>Zn(2+)</name>
        <dbReference type="ChEBI" id="CHEBI:29105"/>
    </ligand>
</feature>
<dbReference type="GO" id="GO:0006419">
    <property type="term" value="P:alanyl-tRNA aminoacylation"/>
    <property type="evidence" value="ECO:0007669"/>
    <property type="project" value="UniProtKB-UniRule"/>
</dbReference>
<feature type="compositionally biased region" description="Basic and acidic residues" evidence="14">
    <location>
        <begin position="522"/>
        <end position="531"/>
    </location>
</feature>
<protein>
    <recommendedName>
        <fullName evidence="12">Alanine--tRNA ligase</fullName>
        <ecNumber evidence="12">6.1.1.7</ecNumber>
    </recommendedName>
    <alternativeName>
        <fullName evidence="12">Alanyl-tRNA synthetase</fullName>
        <shortName evidence="12">AlaRS</shortName>
    </alternativeName>
</protein>
<sequence>MTEIFKELGFTKQKCETCGNEFWSIPERSTCGDAPCDEYEFIGNPATEKGYDLFEIQKSFREFFEKNGHTQVSRYPVLAKRWRDDVFLVGASIYDFQPWVTSGLVEPPANPLVIAQPSIRLNDVDNVGRTGRHMTCFTMGAHHAFNSLDNKIYWKDNTVKLCHDFIASIGIDPAEITFIESWWEGGGNAGPCYEVCVRGVELATLVFMQYKILPNGDKEEIPIKTVDTGYGLERFAWISQGTPTAYDACFTPVIDKLKSITNIDVDENILAENAQIAGMMDIETFADIRSLREKVANKLNISIDELLKSTEPMEAIYVIADHTRCLAFMLADGIIPSNVKEGYLARLVLRRTIRFMKELEMKESLSYIMEIQLDFLSKFYPEIKDSHDHIMNIISLEEERYAKTIDKGNRIVKRTIKNLKKQNKDLMPVETLIDLYDAHGMPPETVKEIAESIYDENEFKVNIPDNFFTLVANQHSEEGIISGSELKLDYPPTDLLFYDDFHISNFEAEILDIVEKNYNKNYNNEDKKENNQENNQEDNQEDNKEDNSSNIDKKNQFSIILDQTAFYPEGGGQPSDIGYLTIKGKRIEVIHTEKIGDVVLHNVLADEDIDYFKNDLDIIGEEINGKINWERRISLARNHTATHLIIAAAKKVLGNHIWQAGAQKGLKRSRLDLSHYKRITQNEIDKIEKIANALVMDNIILDINWMNRDEAEKKYGLTLYQGGVVPGSVIRVINIPDVDVQACAGTHVSQTGEIGLIKINKTERVQDGVERIDFSAGLAAVESMQSNDEFLRKSSDVFKVTSKQLPKTCERFFTEWKSYKNELNKLKSEIANLKINNLEDNLEEFNGLRILKQVIDGDIKELQKISTDFTDNNKADIVIIGNEDGKIVGAASKIAIDKGIKINEIIKESSAILGGGGGGRPTLAQGAGPKTDKITEAVDFAIEIIKNI</sequence>
<dbReference type="Gene3D" id="3.30.54.20">
    <property type="match status" value="1"/>
</dbReference>
<dbReference type="FunFam" id="3.30.54.20:FF:000005">
    <property type="entry name" value="Alanine--tRNA ligase"/>
    <property type="match status" value="1"/>
</dbReference>
<evidence type="ECO:0000256" key="4">
    <source>
        <dbReference type="ARBA" id="ARBA00022598"/>
    </source>
</evidence>
<feature type="region of interest" description="Disordered" evidence="14">
    <location>
        <begin position="522"/>
        <end position="550"/>
    </location>
</feature>
<dbReference type="SUPFAM" id="SSF50447">
    <property type="entry name" value="Translation proteins"/>
    <property type="match status" value="1"/>
</dbReference>
<dbReference type="PANTHER" id="PTHR11777:SF9">
    <property type="entry name" value="ALANINE--TRNA LIGASE, CYTOPLASMIC"/>
    <property type="match status" value="1"/>
</dbReference>
<dbReference type="InterPro" id="IPR018165">
    <property type="entry name" value="Ala-tRNA-synth_IIc_core"/>
</dbReference>
<evidence type="ECO:0000256" key="7">
    <source>
        <dbReference type="ARBA" id="ARBA00022833"/>
    </source>
</evidence>
<dbReference type="PROSITE" id="PS50860">
    <property type="entry name" value="AA_TRNA_LIGASE_II_ALA"/>
    <property type="match status" value="1"/>
</dbReference>
<evidence type="ECO:0000256" key="13">
    <source>
        <dbReference type="SAM" id="Coils"/>
    </source>
</evidence>
<dbReference type="HAMAP" id="MF_00036_A">
    <property type="entry name" value="Ala_tRNA_synth_A"/>
    <property type="match status" value="1"/>
</dbReference>
<evidence type="ECO:0000256" key="5">
    <source>
        <dbReference type="ARBA" id="ARBA00022723"/>
    </source>
</evidence>
<dbReference type="GO" id="GO:0000049">
    <property type="term" value="F:tRNA binding"/>
    <property type="evidence" value="ECO:0007669"/>
    <property type="project" value="UniProtKB-KW"/>
</dbReference>
<comment type="cofactor">
    <cofactor evidence="12">
        <name>Zn(2+)</name>
        <dbReference type="ChEBI" id="CHEBI:29105"/>
    </cofactor>
    <text evidence="12">Binds 1 zinc ion per subunit.</text>
</comment>
<comment type="caution">
    <text evidence="16">The sequence shown here is derived from an EMBL/GenBank/DDBJ whole genome shotgun (WGS) entry which is preliminary data.</text>
</comment>
<dbReference type="AlphaFoldDB" id="A0A843AKA5"/>
<gene>
    <name evidence="12 16" type="primary">alaS</name>
    <name evidence="16" type="ORF">ISP01_01050</name>
</gene>
<evidence type="ECO:0000313" key="16">
    <source>
        <dbReference type="EMBL" id="MBF4467968.1"/>
    </source>
</evidence>
<dbReference type="PANTHER" id="PTHR11777">
    <property type="entry name" value="ALANYL-TRNA SYNTHETASE"/>
    <property type="match status" value="1"/>
</dbReference>
<dbReference type="Gene3D" id="6.10.250.550">
    <property type="match status" value="1"/>
</dbReference>
<keyword evidence="2 12" id="KW-0963">Cytoplasm</keyword>
<keyword evidence="11 12" id="KW-0030">Aminoacyl-tRNA synthetase</keyword>
<dbReference type="InterPro" id="IPR045864">
    <property type="entry name" value="aa-tRNA-synth_II/BPL/LPL"/>
</dbReference>
<dbReference type="InterPro" id="IPR002318">
    <property type="entry name" value="Ala-tRNA-lgiase_IIc"/>
</dbReference>
<dbReference type="InterPro" id="IPR018164">
    <property type="entry name" value="Ala-tRNA-synth_IIc_N"/>
</dbReference>
<dbReference type="GO" id="GO:0004813">
    <property type="term" value="F:alanine-tRNA ligase activity"/>
    <property type="evidence" value="ECO:0007669"/>
    <property type="project" value="UniProtKB-UniRule"/>
</dbReference>
<dbReference type="InterPro" id="IPR009000">
    <property type="entry name" value="Transl_B-barrel_sf"/>
</dbReference>
<dbReference type="SMART" id="SM00863">
    <property type="entry name" value="tRNA_SAD"/>
    <property type="match status" value="1"/>
</dbReference>
<dbReference type="Pfam" id="PF07973">
    <property type="entry name" value="tRNA_SAD"/>
    <property type="match status" value="1"/>
</dbReference>
<dbReference type="InterPro" id="IPR018163">
    <property type="entry name" value="Thr/Ala-tRNA-synth_IIc_edit"/>
</dbReference>
<dbReference type="SUPFAM" id="SSF101353">
    <property type="entry name" value="Putative anticodon-binding domain of alanyl-tRNA synthetase (AlaRS)"/>
    <property type="match status" value="1"/>
</dbReference>
<organism evidence="16 17">
    <name type="scientific">Methanobrevibacter arboriphilus</name>
    <dbReference type="NCBI Taxonomy" id="39441"/>
    <lineage>
        <taxon>Archaea</taxon>
        <taxon>Methanobacteriati</taxon>
        <taxon>Methanobacteriota</taxon>
        <taxon>Methanomada group</taxon>
        <taxon>Methanobacteria</taxon>
        <taxon>Methanobacteriales</taxon>
        <taxon>Methanobacteriaceae</taxon>
        <taxon>Methanobrevibacter</taxon>
    </lineage>
</organism>
<comment type="catalytic activity">
    <reaction evidence="12">
        <text>tRNA(Ala) + L-alanine + ATP = L-alanyl-tRNA(Ala) + AMP + diphosphate</text>
        <dbReference type="Rhea" id="RHEA:12540"/>
        <dbReference type="Rhea" id="RHEA-COMP:9657"/>
        <dbReference type="Rhea" id="RHEA-COMP:9923"/>
        <dbReference type="ChEBI" id="CHEBI:30616"/>
        <dbReference type="ChEBI" id="CHEBI:33019"/>
        <dbReference type="ChEBI" id="CHEBI:57972"/>
        <dbReference type="ChEBI" id="CHEBI:78442"/>
        <dbReference type="ChEBI" id="CHEBI:78497"/>
        <dbReference type="ChEBI" id="CHEBI:456215"/>
        <dbReference type="EC" id="6.1.1.7"/>
    </reaction>
</comment>
<reference evidence="16" key="1">
    <citation type="submission" date="2020-10" db="EMBL/GenBank/DDBJ databases">
        <title>Dehalococcoides mccartyi of a TCE/Cr reducing biochatode.</title>
        <authorList>
            <person name="Matturro B."/>
        </authorList>
    </citation>
    <scope>NUCLEOTIDE SEQUENCE</scope>
    <source>
        <strain evidence="16">Bin4</strain>
    </source>
</reference>
<feature type="binding site" evidence="12">
    <location>
        <position position="639"/>
    </location>
    <ligand>
        <name>Zn(2+)</name>
        <dbReference type="ChEBI" id="CHEBI:29105"/>
    </ligand>
</feature>
<comment type="similarity">
    <text evidence="1 12">Belongs to the class-II aminoacyl-tRNA synthetase family.</text>
</comment>
<evidence type="ECO:0000256" key="1">
    <source>
        <dbReference type="ARBA" id="ARBA00008226"/>
    </source>
</evidence>
<dbReference type="EC" id="6.1.1.7" evidence="12"/>
<dbReference type="FunFam" id="3.30.980.10:FF:000004">
    <property type="entry name" value="Alanine--tRNA ligase, cytoplasmic"/>
    <property type="match status" value="1"/>
</dbReference>
<keyword evidence="7 12" id="KW-0862">Zinc</keyword>
<evidence type="ECO:0000313" key="17">
    <source>
        <dbReference type="Proteomes" id="UP000658733"/>
    </source>
</evidence>
<accession>A0A843AKA5</accession>
<feature type="binding site" evidence="12">
    <location>
        <position position="747"/>
    </location>
    <ligand>
        <name>Zn(2+)</name>
        <dbReference type="ChEBI" id="CHEBI:29105"/>
    </ligand>
</feature>
<evidence type="ECO:0000256" key="11">
    <source>
        <dbReference type="ARBA" id="ARBA00023146"/>
    </source>
</evidence>
<keyword evidence="10 12" id="KW-0648">Protein biosynthesis</keyword>